<dbReference type="KEGG" id="spar:SPRG_07270"/>
<gene>
    <name evidence="2" type="ORF">SPRG_07270</name>
</gene>
<dbReference type="Proteomes" id="UP000030745">
    <property type="component" value="Unassembled WGS sequence"/>
</dbReference>
<feature type="transmembrane region" description="Helical" evidence="1">
    <location>
        <begin position="49"/>
        <end position="67"/>
    </location>
</feature>
<organism evidence="2 3">
    <name type="scientific">Saprolegnia parasitica (strain CBS 223.65)</name>
    <dbReference type="NCBI Taxonomy" id="695850"/>
    <lineage>
        <taxon>Eukaryota</taxon>
        <taxon>Sar</taxon>
        <taxon>Stramenopiles</taxon>
        <taxon>Oomycota</taxon>
        <taxon>Saprolegniomycetes</taxon>
        <taxon>Saprolegniales</taxon>
        <taxon>Saprolegniaceae</taxon>
        <taxon>Saprolegnia</taxon>
    </lineage>
</organism>
<dbReference type="EMBL" id="KK583214">
    <property type="protein sequence ID" value="KDO27992.1"/>
    <property type="molecule type" value="Genomic_DNA"/>
</dbReference>
<proteinExistence type="predicted"/>
<keyword evidence="1" id="KW-0812">Transmembrane</keyword>
<dbReference type="VEuPathDB" id="FungiDB:SPRG_07270"/>
<dbReference type="RefSeq" id="XP_012201441.1">
    <property type="nucleotide sequence ID" value="XM_012346051.1"/>
</dbReference>
<sequence>MQQGLARPLMLASCLGTELLFASLSFFYIETLTHKLRLLGTLKLTRPLFAVKGAGLPATLWVAVVGLSCVHGWFTAAPLFFVLFFGLEAAAPYVRIDTATTRSSSSKEAFWMFALTGLCGFGVLGTAVARTAL</sequence>
<evidence type="ECO:0000313" key="2">
    <source>
        <dbReference type="EMBL" id="KDO27992.1"/>
    </source>
</evidence>
<name>A0A067CMD6_SAPPC</name>
<dbReference type="AlphaFoldDB" id="A0A067CMD6"/>
<protein>
    <submittedName>
        <fullName evidence="2">Uncharacterized protein</fullName>
    </submittedName>
</protein>
<dbReference type="GeneID" id="24129555"/>
<feature type="transmembrane region" description="Helical" evidence="1">
    <location>
        <begin position="6"/>
        <end position="29"/>
    </location>
</feature>
<keyword evidence="1" id="KW-1133">Transmembrane helix</keyword>
<keyword evidence="3" id="KW-1185">Reference proteome</keyword>
<evidence type="ECO:0000256" key="1">
    <source>
        <dbReference type="SAM" id="Phobius"/>
    </source>
</evidence>
<feature type="transmembrane region" description="Helical" evidence="1">
    <location>
        <begin position="73"/>
        <end position="96"/>
    </location>
</feature>
<accession>A0A067CMD6</accession>
<feature type="transmembrane region" description="Helical" evidence="1">
    <location>
        <begin position="108"/>
        <end position="129"/>
    </location>
</feature>
<keyword evidence="1" id="KW-0472">Membrane</keyword>
<evidence type="ECO:0000313" key="3">
    <source>
        <dbReference type="Proteomes" id="UP000030745"/>
    </source>
</evidence>
<reference evidence="2 3" key="1">
    <citation type="journal article" date="2013" name="PLoS Genet.">
        <title>Distinctive expansion of potential virulence genes in the genome of the oomycete fish pathogen Saprolegnia parasitica.</title>
        <authorList>
            <person name="Jiang R.H."/>
            <person name="de Bruijn I."/>
            <person name="Haas B.J."/>
            <person name="Belmonte R."/>
            <person name="Lobach L."/>
            <person name="Christie J."/>
            <person name="van den Ackerveken G."/>
            <person name="Bottin A."/>
            <person name="Bulone V."/>
            <person name="Diaz-Moreno S.M."/>
            <person name="Dumas B."/>
            <person name="Fan L."/>
            <person name="Gaulin E."/>
            <person name="Govers F."/>
            <person name="Grenville-Briggs L.J."/>
            <person name="Horner N.R."/>
            <person name="Levin J.Z."/>
            <person name="Mammella M."/>
            <person name="Meijer H.J."/>
            <person name="Morris P."/>
            <person name="Nusbaum C."/>
            <person name="Oome S."/>
            <person name="Phillips A.J."/>
            <person name="van Rooyen D."/>
            <person name="Rzeszutek E."/>
            <person name="Saraiva M."/>
            <person name="Secombes C.J."/>
            <person name="Seidl M.F."/>
            <person name="Snel B."/>
            <person name="Stassen J.H."/>
            <person name="Sykes S."/>
            <person name="Tripathy S."/>
            <person name="van den Berg H."/>
            <person name="Vega-Arreguin J.C."/>
            <person name="Wawra S."/>
            <person name="Young S.K."/>
            <person name="Zeng Q."/>
            <person name="Dieguez-Uribeondo J."/>
            <person name="Russ C."/>
            <person name="Tyler B.M."/>
            <person name="van West P."/>
        </authorList>
    </citation>
    <scope>NUCLEOTIDE SEQUENCE [LARGE SCALE GENOMIC DNA]</scope>
    <source>
        <strain evidence="2 3">CBS 223.65</strain>
    </source>
</reference>